<evidence type="ECO:0000313" key="2">
    <source>
        <dbReference type="EMBL" id="KAK5647523.1"/>
    </source>
</evidence>
<gene>
    <name evidence="2" type="ORF">RI129_002415</name>
</gene>
<accession>A0AAN7VMP5</accession>
<reference evidence="2 3" key="1">
    <citation type="journal article" date="2024" name="Insects">
        <title>An Improved Chromosome-Level Genome Assembly of the Firefly Pyrocoelia pectoralis.</title>
        <authorList>
            <person name="Fu X."/>
            <person name="Meyer-Rochow V.B."/>
            <person name="Ballantyne L."/>
            <person name="Zhu X."/>
        </authorList>
    </citation>
    <scope>NUCLEOTIDE SEQUENCE [LARGE SCALE GENOMIC DNA]</scope>
    <source>
        <strain evidence="2">XCY_ONT2</strain>
    </source>
</reference>
<organism evidence="2 3">
    <name type="scientific">Pyrocoelia pectoralis</name>
    <dbReference type="NCBI Taxonomy" id="417401"/>
    <lineage>
        <taxon>Eukaryota</taxon>
        <taxon>Metazoa</taxon>
        <taxon>Ecdysozoa</taxon>
        <taxon>Arthropoda</taxon>
        <taxon>Hexapoda</taxon>
        <taxon>Insecta</taxon>
        <taxon>Pterygota</taxon>
        <taxon>Neoptera</taxon>
        <taxon>Endopterygota</taxon>
        <taxon>Coleoptera</taxon>
        <taxon>Polyphaga</taxon>
        <taxon>Elateriformia</taxon>
        <taxon>Elateroidea</taxon>
        <taxon>Lampyridae</taxon>
        <taxon>Lampyrinae</taxon>
        <taxon>Pyrocoelia</taxon>
    </lineage>
</organism>
<keyword evidence="1" id="KW-0732">Signal</keyword>
<dbReference type="Proteomes" id="UP001329430">
    <property type="component" value="Chromosome 2"/>
</dbReference>
<dbReference type="InterPro" id="IPR036728">
    <property type="entry name" value="PBP_GOBP_sf"/>
</dbReference>
<dbReference type="GO" id="GO:0005549">
    <property type="term" value="F:odorant binding"/>
    <property type="evidence" value="ECO:0007669"/>
    <property type="project" value="InterPro"/>
</dbReference>
<evidence type="ECO:0000313" key="3">
    <source>
        <dbReference type="Proteomes" id="UP001329430"/>
    </source>
</evidence>
<dbReference type="CDD" id="cd23992">
    <property type="entry name" value="PBP_GOBP"/>
    <property type="match status" value="1"/>
</dbReference>
<keyword evidence="3" id="KW-1185">Reference proteome</keyword>
<feature type="signal peptide" evidence="1">
    <location>
        <begin position="1"/>
        <end position="18"/>
    </location>
</feature>
<dbReference type="EMBL" id="JAVRBK010000002">
    <property type="protein sequence ID" value="KAK5647523.1"/>
    <property type="molecule type" value="Genomic_DNA"/>
</dbReference>
<protein>
    <submittedName>
        <fullName evidence="2">Uncharacterized protein</fullName>
    </submittedName>
</protein>
<dbReference type="Gene3D" id="1.10.238.20">
    <property type="entry name" value="Pheromone/general odorant binding protein domain"/>
    <property type="match status" value="1"/>
</dbReference>
<dbReference type="Pfam" id="PF01395">
    <property type="entry name" value="PBP_GOBP"/>
    <property type="match status" value="1"/>
</dbReference>
<proteinExistence type="predicted"/>
<name>A0AAN7VMP5_9COLE</name>
<dbReference type="AlphaFoldDB" id="A0AAN7VMP5"/>
<sequence>MRTVSLSFYLFLFYGIYAQDDIQFEYLGESEKTCIKELNIDEFTIDYNFNQLYLPESNVEFSRFIECVWKKKGLMSDKNNLQYDSLQEYIATKFLDVIGNTKNANAFAKDSVNGCKVVRGETPGKTAITFMNCVTRLFHN</sequence>
<evidence type="ECO:0000256" key="1">
    <source>
        <dbReference type="SAM" id="SignalP"/>
    </source>
</evidence>
<comment type="caution">
    <text evidence="2">The sequence shown here is derived from an EMBL/GenBank/DDBJ whole genome shotgun (WGS) entry which is preliminary data.</text>
</comment>
<feature type="chain" id="PRO_5042849752" evidence="1">
    <location>
        <begin position="19"/>
        <end position="140"/>
    </location>
</feature>
<dbReference type="SUPFAM" id="SSF47565">
    <property type="entry name" value="Insect pheromone/odorant-binding proteins"/>
    <property type="match status" value="1"/>
</dbReference>
<dbReference type="InterPro" id="IPR006170">
    <property type="entry name" value="PBP/GOBP"/>
</dbReference>